<gene>
    <name evidence="1" type="ORF">BBH99_07175</name>
</gene>
<proteinExistence type="predicted"/>
<dbReference type="EMBL" id="MAYF01000135">
    <property type="protein sequence ID" value="OCA78867.1"/>
    <property type="molecule type" value="Genomic_DNA"/>
</dbReference>
<evidence type="ECO:0000313" key="1">
    <source>
        <dbReference type="EMBL" id="OCA78867.1"/>
    </source>
</evidence>
<reference evidence="1 2" key="1">
    <citation type="submission" date="2016-07" db="EMBL/GenBank/DDBJ databases">
        <authorList>
            <person name="Jeong J.-J."/>
            <person name="Kim D.W."/>
            <person name="Sang M.K."/>
            <person name="Choi I.-G."/>
            <person name="Kim K.D."/>
        </authorList>
    </citation>
    <scope>NUCLEOTIDE SEQUENCE [LARGE SCALE GENOMIC DNA]</scope>
    <source>
        <strain evidence="1 2">C-26</strain>
    </source>
</reference>
<name>A0ABX2X638_9FLAO</name>
<sequence length="117" mass="13973">MKNKTLILSQFYFWDVKSKNLMNFDFSYGNTFETDFSVKFQSKNDSIFLYENWASDNTEIPKSKTNYFSTPNKSQRSKLDSFISNIDFKNLDTLYFENYKDGEYFNFLLEKVRSGKS</sequence>
<keyword evidence="2" id="KW-1185">Reference proteome</keyword>
<protein>
    <submittedName>
        <fullName evidence="1">Uncharacterized protein</fullName>
    </submittedName>
</protein>
<accession>A0ABX2X638</accession>
<comment type="caution">
    <text evidence="1">The sequence shown here is derived from an EMBL/GenBank/DDBJ whole genome shotgun (WGS) entry which is preliminary data.</text>
</comment>
<dbReference type="Proteomes" id="UP000093508">
    <property type="component" value="Unassembled WGS sequence"/>
</dbReference>
<evidence type="ECO:0000313" key="2">
    <source>
        <dbReference type="Proteomes" id="UP000093508"/>
    </source>
</evidence>
<organism evidence="1 2">
    <name type="scientific">Chryseobacterium contaminans</name>
    <dbReference type="NCBI Taxonomy" id="1423959"/>
    <lineage>
        <taxon>Bacteria</taxon>
        <taxon>Pseudomonadati</taxon>
        <taxon>Bacteroidota</taxon>
        <taxon>Flavobacteriia</taxon>
        <taxon>Flavobacteriales</taxon>
        <taxon>Weeksellaceae</taxon>
        <taxon>Chryseobacterium group</taxon>
        <taxon>Chryseobacterium</taxon>
    </lineage>
</organism>